<comment type="subcellular location">
    <subcellularLocation>
        <location evidence="5">Cell inner membrane</location>
        <topology evidence="5">Multi-pass membrane protein</topology>
    </subcellularLocation>
</comment>
<name>A0A0P0P3M9_9CAUL</name>
<feature type="transmembrane region" description="Helical" evidence="5">
    <location>
        <begin position="159"/>
        <end position="177"/>
    </location>
</feature>
<evidence type="ECO:0000256" key="1">
    <source>
        <dbReference type="ARBA" id="ARBA00022475"/>
    </source>
</evidence>
<comment type="function">
    <text evidence="5">Plays a role in cell envelope biogenesis, maintenance of cell envelope integrity and membrane homeostasis.</text>
</comment>
<feature type="transmembrane region" description="Helical" evidence="5">
    <location>
        <begin position="91"/>
        <end position="109"/>
    </location>
</feature>
<comment type="similarity">
    <text evidence="5">Belongs to the YciB family.</text>
</comment>
<dbReference type="AlphaFoldDB" id="A0A0P0P3M9"/>
<dbReference type="EMBL" id="CP013002">
    <property type="protein sequence ID" value="ALL15028.1"/>
    <property type="molecule type" value="Genomic_DNA"/>
</dbReference>
<dbReference type="HAMAP" id="MF_00189">
    <property type="entry name" value="YciB"/>
    <property type="match status" value="1"/>
</dbReference>
<reference evidence="6 7" key="1">
    <citation type="submission" date="2015-10" db="EMBL/GenBank/DDBJ databases">
        <title>Conservation of the essential genome among Caulobacter and Brevundimonas species.</title>
        <authorList>
            <person name="Scott D."/>
            <person name="Ely B."/>
        </authorList>
    </citation>
    <scope>NUCLEOTIDE SEQUENCE [LARGE SCALE GENOMIC DNA]</scope>
    <source>
        <strain evidence="6 7">CB4</strain>
    </source>
</reference>
<sequence>MSEPKNKAAWVRTAVDYGAPIAFAVAYFTTKNFETATWVLVAASAVALAVGYAVERRVALLPLFSGVMALIFGTLGLIFHSDVFVKIKVTVVNGALAAFMIGGALMNRAPLKALMGEAMHLPDAAWRTLTLRYGGYFALVAILNEIVRLTQDTPNWVKFRIALLPLAIIFSLTQVPFMMKHMAKGEEPAAPEPPDAGF</sequence>
<feature type="transmembrane region" description="Helical" evidence="5">
    <location>
        <begin position="130"/>
        <end position="147"/>
    </location>
</feature>
<protein>
    <recommendedName>
        <fullName evidence="5">Inner membrane-spanning protein YciB</fullName>
    </recommendedName>
</protein>
<keyword evidence="7" id="KW-1185">Reference proteome</keyword>
<keyword evidence="4 5" id="KW-0472">Membrane</keyword>
<evidence type="ECO:0000256" key="5">
    <source>
        <dbReference type="HAMAP-Rule" id="MF_00189"/>
    </source>
</evidence>
<dbReference type="KEGG" id="chq:AQ619_17590"/>
<organism evidence="6 7">
    <name type="scientific">Caulobacter henricii</name>
    <dbReference type="NCBI Taxonomy" id="69395"/>
    <lineage>
        <taxon>Bacteria</taxon>
        <taxon>Pseudomonadati</taxon>
        <taxon>Pseudomonadota</taxon>
        <taxon>Alphaproteobacteria</taxon>
        <taxon>Caulobacterales</taxon>
        <taxon>Caulobacteraceae</taxon>
        <taxon>Caulobacter</taxon>
    </lineage>
</organism>
<evidence type="ECO:0000256" key="3">
    <source>
        <dbReference type="ARBA" id="ARBA00022989"/>
    </source>
</evidence>
<dbReference type="Proteomes" id="UP000056905">
    <property type="component" value="Chromosome"/>
</dbReference>
<evidence type="ECO:0000313" key="6">
    <source>
        <dbReference type="EMBL" id="ALL15028.1"/>
    </source>
</evidence>
<dbReference type="GO" id="GO:0005886">
    <property type="term" value="C:plasma membrane"/>
    <property type="evidence" value="ECO:0007669"/>
    <property type="project" value="UniProtKB-SubCell"/>
</dbReference>
<evidence type="ECO:0000313" key="7">
    <source>
        <dbReference type="Proteomes" id="UP000056905"/>
    </source>
</evidence>
<dbReference type="OrthoDB" id="9788219at2"/>
<feature type="transmembrane region" description="Helical" evidence="5">
    <location>
        <begin position="35"/>
        <end position="54"/>
    </location>
</feature>
<dbReference type="PANTHER" id="PTHR36917">
    <property type="entry name" value="INTRACELLULAR SEPTATION PROTEIN A-RELATED"/>
    <property type="match status" value="1"/>
</dbReference>
<gene>
    <name evidence="5" type="primary">yciB</name>
    <name evidence="6" type="ORF">AQ619_17590</name>
</gene>
<evidence type="ECO:0000256" key="4">
    <source>
        <dbReference type="ARBA" id="ARBA00023136"/>
    </source>
</evidence>
<dbReference type="RefSeq" id="WP_062150773.1">
    <property type="nucleotide sequence ID" value="NZ_CP013002.1"/>
</dbReference>
<dbReference type="Pfam" id="PF04279">
    <property type="entry name" value="IspA"/>
    <property type="match status" value="1"/>
</dbReference>
<evidence type="ECO:0000256" key="2">
    <source>
        <dbReference type="ARBA" id="ARBA00022692"/>
    </source>
</evidence>
<dbReference type="PANTHER" id="PTHR36917:SF1">
    <property type="entry name" value="INNER MEMBRANE-SPANNING PROTEIN YCIB"/>
    <property type="match status" value="1"/>
</dbReference>
<feature type="transmembrane region" description="Helical" evidence="5">
    <location>
        <begin position="9"/>
        <end position="29"/>
    </location>
</feature>
<accession>A0A0P0P3M9</accession>
<feature type="transmembrane region" description="Helical" evidence="5">
    <location>
        <begin position="61"/>
        <end position="79"/>
    </location>
</feature>
<keyword evidence="3 5" id="KW-1133">Transmembrane helix</keyword>
<keyword evidence="5" id="KW-0997">Cell inner membrane</keyword>
<keyword evidence="1 5" id="KW-1003">Cell membrane</keyword>
<dbReference type="STRING" id="69395.AQ619_17590"/>
<keyword evidence="2 5" id="KW-0812">Transmembrane</keyword>
<proteinExistence type="inferred from homology"/>
<dbReference type="InterPro" id="IPR006008">
    <property type="entry name" value="YciB"/>
</dbReference>